<proteinExistence type="inferred from homology"/>
<feature type="signal peptide" evidence="8">
    <location>
        <begin position="1"/>
        <end position="18"/>
    </location>
</feature>
<feature type="binding site" evidence="8">
    <location>
        <position position="125"/>
    </location>
    <ligand>
        <name>Zn(2+)</name>
        <dbReference type="ChEBI" id="CHEBI:29105"/>
        <note>catalytic</note>
    </ligand>
</feature>
<dbReference type="Pfam" id="PF14559">
    <property type="entry name" value="TPR_19"/>
    <property type="match status" value="1"/>
</dbReference>
<keyword evidence="7 8" id="KW-0482">Metalloprotease</keyword>
<dbReference type="InterPro" id="IPR011990">
    <property type="entry name" value="TPR-like_helical_dom_sf"/>
</dbReference>
<reference evidence="10 11" key="1">
    <citation type="journal article" date="2016" name="Front. Microbiol.">
        <title>Single-Cell (Meta-)Genomics of a Dimorphic Candidatus Thiomargarita nelsonii Reveals Genomic Plasticity.</title>
        <authorList>
            <person name="Flood B.E."/>
            <person name="Fliss P."/>
            <person name="Jones D.S."/>
            <person name="Dick G.J."/>
            <person name="Jain S."/>
            <person name="Kaster A.K."/>
            <person name="Winkel M."/>
            <person name="Mussmann M."/>
            <person name="Bailey J."/>
        </authorList>
    </citation>
    <scope>NUCLEOTIDE SEQUENCE [LARGE SCALE GENOMIC DNA]</scope>
    <source>
        <strain evidence="10">Hydrate Ridge</strain>
    </source>
</reference>
<dbReference type="InterPro" id="IPR001915">
    <property type="entry name" value="Peptidase_M48"/>
</dbReference>
<dbReference type="InterPro" id="IPR030873">
    <property type="entry name" value="Protease_BepA"/>
</dbReference>
<dbReference type="EC" id="3.4.-.-" evidence="8"/>
<dbReference type="GO" id="GO:0016020">
    <property type="term" value="C:membrane"/>
    <property type="evidence" value="ECO:0007669"/>
    <property type="project" value="InterPro"/>
</dbReference>
<dbReference type="AlphaFoldDB" id="A0A0A6PCU2"/>
<feature type="binding site" evidence="8">
    <location>
        <position position="129"/>
    </location>
    <ligand>
        <name>Zn(2+)</name>
        <dbReference type="ChEBI" id="CHEBI:29105"/>
        <note>catalytic</note>
    </ligand>
</feature>
<comment type="similarity">
    <text evidence="8">Belongs to the peptidase M48 family. BepA subfamily.</text>
</comment>
<feature type="domain" description="Peptidase M48" evidence="9">
    <location>
        <begin position="60"/>
        <end position="250"/>
    </location>
</feature>
<dbReference type="GO" id="GO:0051603">
    <property type="term" value="P:proteolysis involved in protein catabolic process"/>
    <property type="evidence" value="ECO:0007669"/>
    <property type="project" value="TreeGrafter"/>
</dbReference>
<dbReference type="Gene3D" id="1.25.40.10">
    <property type="entry name" value="Tetratricopeptide repeat domain"/>
    <property type="match status" value="1"/>
</dbReference>
<evidence type="ECO:0000259" key="9">
    <source>
        <dbReference type="Pfam" id="PF01435"/>
    </source>
</evidence>
<keyword evidence="4 8" id="KW-0574">Periplasm</keyword>
<feature type="active site" description="Proton donor" evidence="8">
    <location>
        <position position="196"/>
    </location>
</feature>
<organism evidence="10 11">
    <name type="scientific">Candidatus Thiomargarita nelsonii</name>
    <dbReference type="NCBI Taxonomy" id="1003181"/>
    <lineage>
        <taxon>Bacteria</taxon>
        <taxon>Pseudomonadati</taxon>
        <taxon>Pseudomonadota</taxon>
        <taxon>Gammaproteobacteria</taxon>
        <taxon>Thiotrichales</taxon>
        <taxon>Thiotrichaceae</taxon>
        <taxon>Thiomargarita</taxon>
    </lineage>
</organism>
<feature type="binding site" evidence="8">
    <location>
        <position position="192"/>
    </location>
    <ligand>
        <name>Zn(2+)</name>
        <dbReference type="ChEBI" id="CHEBI:29105"/>
        <note>catalytic</note>
    </ligand>
</feature>
<dbReference type="PANTHER" id="PTHR22726:SF1">
    <property type="entry name" value="METALLOENDOPEPTIDASE OMA1, MITOCHONDRIAL"/>
    <property type="match status" value="1"/>
</dbReference>
<dbReference type="EMBL" id="JSZA02000015">
    <property type="protein sequence ID" value="KHD10089.1"/>
    <property type="molecule type" value="Genomic_DNA"/>
</dbReference>
<comment type="subcellular location">
    <subcellularLocation>
        <location evidence="8">Periplasm</location>
    </subcellularLocation>
</comment>
<name>A0A0A6PCU2_9GAMM</name>
<evidence type="ECO:0000313" key="11">
    <source>
        <dbReference type="Proteomes" id="UP000030428"/>
    </source>
</evidence>
<evidence type="ECO:0000256" key="5">
    <source>
        <dbReference type="ARBA" id="ARBA00022801"/>
    </source>
</evidence>
<keyword evidence="3 8" id="KW-0732">Signal</keyword>
<dbReference type="Pfam" id="PF01435">
    <property type="entry name" value="Peptidase_M48"/>
    <property type="match status" value="1"/>
</dbReference>
<keyword evidence="2 8" id="KW-0479">Metal-binding</keyword>
<keyword evidence="5 8" id="KW-0378">Hydrolase</keyword>
<evidence type="ECO:0000256" key="2">
    <source>
        <dbReference type="ARBA" id="ARBA00022723"/>
    </source>
</evidence>
<gene>
    <name evidence="10" type="ORF">PN36_05405</name>
</gene>
<comment type="caution">
    <text evidence="10">The sequence shown here is derived from an EMBL/GenBank/DDBJ whole genome shotgun (WGS) entry which is preliminary data.</text>
</comment>
<dbReference type="CDD" id="cd07333">
    <property type="entry name" value="M48C_bepA_like"/>
    <property type="match status" value="1"/>
</dbReference>
<dbReference type="PANTHER" id="PTHR22726">
    <property type="entry name" value="METALLOENDOPEPTIDASE OMA1"/>
    <property type="match status" value="1"/>
</dbReference>
<dbReference type="GO" id="GO:0008270">
    <property type="term" value="F:zinc ion binding"/>
    <property type="evidence" value="ECO:0007669"/>
    <property type="project" value="UniProtKB-UniRule"/>
</dbReference>
<evidence type="ECO:0000256" key="4">
    <source>
        <dbReference type="ARBA" id="ARBA00022764"/>
    </source>
</evidence>
<dbReference type="GO" id="GO:0042597">
    <property type="term" value="C:periplasmic space"/>
    <property type="evidence" value="ECO:0007669"/>
    <property type="project" value="UniProtKB-SubCell"/>
</dbReference>
<evidence type="ECO:0000256" key="8">
    <source>
        <dbReference type="HAMAP-Rule" id="MF_00997"/>
    </source>
</evidence>
<comment type="function">
    <text evidence="8">Functions as both a chaperone and a metalloprotease. Maintains the integrity of the outer membrane by promoting either the assembly or the elimination of outer membrane proteins, depending on their folding state.</text>
</comment>
<evidence type="ECO:0000313" key="10">
    <source>
        <dbReference type="EMBL" id="KHD10089.1"/>
    </source>
</evidence>
<dbReference type="Gene3D" id="3.30.2010.10">
    <property type="entry name" value="Metalloproteases ('zincins'), catalytic domain"/>
    <property type="match status" value="1"/>
</dbReference>
<evidence type="ECO:0000256" key="7">
    <source>
        <dbReference type="ARBA" id="ARBA00023049"/>
    </source>
</evidence>
<dbReference type="SUPFAM" id="SSF48452">
    <property type="entry name" value="TPR-like"/>
    <property type="match status" value="1"/>
</dbReference>
<keyword evidence="11" id="KW-1185">Reference proteome</keyword>
<evidence type="ECO:0000256" key="6">
    <source>
        <dbReference type="ARBA" id="ARBA00022833"/>
    </source>
</evidence>
<feature type="chain" id="PRO_5008984223" description="Putative beta-barrel assembly-enhancing protease" evidence="8">
    <location>
        <begin position="19"/>
        <end position="477"/>
    </location>
</feature>
<comment type="cofactor">
    <cofactor evidence="8">
        <name>Zn(2+)</name>
        <dbReference type="ChEBI" id="CHEBI:29105"/>
    </cofactor>
    <text evidence="8">Binds 1 zinc ion per subunit.</text>
</comment>
<feature type="active site" evidence="8">
    <location>
        <position position="126"/>
    </location>
</feature>
<dbReference type="Proteomes" id="UP000030428">
    <property type="component" value="Unassembled WGS sequence"/>
</dbReference>
<dbReference type="HAMAP" id="MF_00997">
    <property type="entry name" value="Protease_BepA"/>
    <property type="match status" value="1"/>
</dbReference>
<keyword evidence="1 8" id="KW-0645">Protease</keyword>
<evidence type="ECO:0000256" key="1">
    <source>
        <dbReference type="ARBA" id="ARBA00022670"/>
    </source>
</evidence>
<keyword evidence="6 8" id="KW-0862">Zinc</keyword>
<accession>A0A0A6PCU2</accession>
<dbReference type="InterPro" id="IPR051156">
    <property type="entry name" value="Mito/Outer_Membr_Metalloprot"/>
</dbReference>
<protein>
    <recommendedName>
        <fullName evidence="8">Putative beta-barrel assembly-enhancing protease</fullName>
        <ecNumber evidence="8">3.4.-.-</ecNumber>
    </recommendedName>
</protein>
<evidence type="ECO:0000256" key="3">
    <source>
        <dbReference type="ARBA" id="ARBA00022729"/>
    </source>
</evidence>
<dbReference type="GO" id="GO:0004222">
    <property type="term" value="F:metalloendopeptidase activity"/>
    <property type="evidence" value="ECO:0007669"/>
    <property type="project" value="InterPro"/>
</dbReference>
<sequence precursor="true">MKQYWLFILFCVLSPYNAATELPDIGISANTVMSPADEQKLGEAFLRQLRREMEIIDDPQINNYINAVGNRLASYSNNPEQHFRFFIVKESSINAFAIPGGFIGIHSGLILKTHTESELASVLAHEIAHVTQRHIARIIEASQRFTLPIIAALIAAAVIAGSTSNPDIGQAAIATIMASNVQMQINFTRTHEIEADHLGMQILANAGFDPRDMPNFFKRLQVANRYYGNVPEFLRTHPVTTDRIAEAHSRAEKYPHQEMGDTPFYHLIKAKILVLTTDDKEKLLKTLKNMLKTGSYRDERATRYALALTLLATRKIQGLQTQIHWLFKNDSDKIAYHLLKARLALLQNNTAKAMQEYEQTLEIYPGDKTLGLDYAEKLLQNNSPRKAKAVLLKIAALSNPYYYYLLANAYQLTGEKAQAHLAYAEKYYLMGETALALEQVKLARQQNQLNFYLASRIDARYKELQAELLEEQNFSNP</sequence>